<dbReference type="PANTHER" id="PTHR34501:SF9">
    <property type="entry name" value="MAJOR OUTER MEMBRANE PROTEIN P.IA"/>
    <property type="match status" value="1"/>
</dbReference>
<keyword evidence="8" id="KW-0626">Porin</keyword>
<evidence type="ECO:0000256" key="4">
    <source>
        <dbReference type="ARBA" id="ARBA00022452"/>
    </source>
</evidence>
<evidence type="ECO:0000256" key="7">
    <source>
        <dbReference type="ARBA" id="ARBA00023065"/>
    </source>
</evidence>
<evidence type="ECO:0000256" key="5">
    <source>
        <dbReference type="ARBA" id="ARBA00022692"/>
    </source>
</evidence>
<accession>A0A1G8MA40</accession>
<dbReference type="AlphaFoldDB" id="A0A1G8MA40"/>
<dbReference type="GO" id="GO:0009279">
    <property type="term" value="C:cell outer membrane"/>
    <property type="evidence" value="ECO:0007669"/>
    <property type="project" value="UniProtKB-SubCell"/>
</dbReference>
<keyword evidence="9" id="KW-0472">Membrane</keyword>
<name>A0A1G8MA40_9RHOB</name>
<dbReference type="GO" id="GO:0046930">
    <property type="term" value="C:pore complex"/>
    <property type="evidence" value="ECO:0007669"/>
    <property type="project" value="UniProtKB-KW"/>
</dbReference>
<organism evidence="13 14">
    <name type="scientific">Aliiruegeria lutimaris</name>
    <dbReference type="NCBI Taxonomy" id="571298"/>
    <lineage>
        <taxon>Bacteria</taxon>
        <taxon>Pseudomonadati</taxon>
        <taxon>Pseudomonadota</taxon>
        <taxon>Alphaproteobacteria</taxon>
        <taxon>Rhodobacterales</taxon>
        <taxon>Roseobacteraceae</taxon>
        <taxon>Aliiruegeria</taxon>
    </lineage>
</organism>
<keyword evidence="10" id="KW-0998">Cell outer membrane</keyword>
<dbReference type="GO" id="GO:0015288">
    <property type="term" value="F:porin activity"/>
    <property type="evidence" value="ECO:0007669"/>
    <property type="project" value="UniProtKB-KW"/>
</dbReference>
<dbReference type="EMBL" id="FNEK01000005">
    <property type="protein sequence ID" value="SDI64745.1"/>
    <property type="molecule type" value="Genomic_DNA"/>
</dbReference>
<keyword evidence="4" id="KW-1134">Transmembrane beta strand</keyword>
<dbReference type="Proteomes" id="UP000199382">
    <property type="component" value="Unassembled WGS sequence"/>
</dbReference>
<dbReference type="GO" id="GO:0006811">
    <property type="term" value="P:monoatomic ion transport"/>
    <property type="evidence" value="ECO:0007669"/>
    <property type="project" value="UniProtKB-KW"/>
</dbReference>
<feature type="signal peptide" evidence="11">
    <location>
        <begin position="1"/>
        <end position="19"/>
    </location>
</feature>
<keyword evidence="3" id="KW-0813">Transport</keyword>
<evidence type="ECO:0000313" key="13">
    <source>
        <dbReference type="EMBL" id="SDI64745.1"/>
    </source>
</evidence>
<comment type="subcellular location">
    <subcellularLocation>
        <location evidence="1">Cell outer membrane</location>
        <topology evidence="1">Multi-pass membrane protein</topology>
    </subcellularLocation>
</comment>
<evidence type="ECO:0000256" key="8">
    <source>
        <dbReference type="ARBA" id="ARBA00023114"/>
    </source>
</evidence>
<evidence type="ECO:0000313" key="14">
    <source>
        <dbReference type="Proteomes" id="UP000199382"/>
    </source>
</evidence>
<dbReference type="Pfam" id="PF13609">
    <property type="entry name" value="Porin_4"/>
    <property type="match status" value="1"/>
</dbReference>
<dbReference type="Gene3D" id="2.40.160.10">
    <property type="entry name" value="Porin"/>
    <property type="match status" value="1"/>
</dbReference>
<evidence type="ECO:0000259" key="12">
    <source>
        <dbReference type="Pfam" id="PF13609"/>
    </source>
</evidence>
<evidence type="ECO:0000256" key="2">
    <source>
        <dbReference type="ARBA" id="ARBA00011233"/>
    </source>
</evidence>
<feature type="domain" description="Porin" evidence="12">
    <location>
        <begin position="8"/>
        <end position="331"/>
    </location>
</feature>
<dbReference type="InterPro" id="IPR050298">
    <property type="entry name" value="Gram-neg_bact_OMP"/>
</dbReference>
<evidence type="ECO:0000256" key="11">
    <source>
        <dbReference type="SAM" id="SignalP"/>
    </source>
</evidence>
<dbReference type="InterPro" id="IPR033900">
    <property type="entry name" value="Gram_neg_porin_domain"/>
</dbReference>
<gene>
    <name evidence="13" type="ORF">SAMN04488026_100563</name>
</gene>
<reference evidence="13 14" key="1">
    <citation type="submission" date="2016-10" db="EMBL/GenBank/DDBJ databases">
        <authorList>
            <person name="de Groot N.N."/>
        </authorList>
    </citation>
    <scope>NUCLEOTIDE SEQUENCE [LARGE SCALE GENOMIC DNA]</scope>
    <source>
        <strain evidence="13 14">DSM 25294</strain>
    </source>
</reference>
<sequence>MKKVLLTSTALVAFAGAAAAEVTMSGSAEMGVIGGENIESQFIQSIDVRFSLSGETDNGLTFGGSIDLDDVSDSARTTPSGLGDQTGFADFTVFVSGEFGTVTMGDTDGALDWAMTDAASIGNPGSIADNETGHLGRQDTYLDGAYDGQILRYDYAYEGFGFAVSLEQDDRSDQELEDAGLTSSDRGDYNWAVGVKWSGEAGPGTVKLGAGYQSSDSGALTFGSDDNNITFSLATDATVWGVSGGYYMDNGFSFGGTYSGWDADELDSGSHWAVGAGYAFDAFSIHANYGVHDFEDNSGDQATASGWGLAAGYDMGGGLSALVGYGYSELDIDLDTGTDSKGDTSNWSIGLSMSF</sequence>
<comment type="subunit">
    <text evidence="2">Homotrimer.</text>
</comment>
<keyword evidence="5" id="KW-0812">Transmembrane</keyword>
<keyword evidence="6 11" id="KW-0732">Signal</keyword>
<keyword evidence="14" id="KW-1185">Reference proteome</keyword>
<dbReference type="PANTHER" id="PTHR34501">
    <property type="entry name" value="PROTEIN YDDL-RELATED"/>
    <property type="match status" value="1"/>
</dbReference>
<evidence type="ECO:0000256" key="6">
    <source>
        <dbReference type="ARBA" id="ARBA00022729"/>
    </source>
</evidence>
<evidence type="ECO:0000256" key="10">
    <source>
        <dbReference type="ARBA" id="ARBA00023237"/>
    </source>
</evidence>
<evidence type="ECO:0000256" key="9">
    <source>
        <dbReference type="ARBA" id="ARBA00023136"/>
    </source>
</evidence>
<dbReference type="OrthoDB" id="7326315at2"/>
<dbReference type="InterPro" id="IPR023614">
    <property type="entry name" value="Porin_dom_sf"/>
</dbReference>
<feature type="chain" id="PRO_5011649603" evidence="11">
    <location>
        <begin position="20"/>
        <end position="355"/>
    </location>
</feature>
<keyword evidence="7" id="KW-0406">Ion transport</keyword>
<dbReference type="RefSeq" id="WP_093150046.1">
    <property type="nucleotide sequence ID" value="NZ_FNEK01000005.1"/>
</dbReference>
<evidence type="ECO:0000256" key="3">
    <source>
        <dbReference type="ARBA" id="ARBA00022448"/>
    </source>
</evidence>
<proteinExistence type="predicted"/>
<protein>
    <submittedName>
        <fullName evidence="13">Outer membrane protein OmpU</fullName>
    </submittedName>
</protein>
<evidence type="ECO:0000256" key="1">
    <source>
        <dbReference type="ARBA" id="ARBA00004571"/>
    </source>
</evidence>
<dbReference type="SUPFAM" id="SSF56935">
    <property type="entry name" value="Porins"/>
    <property type="match status" value="1"/>
</dbReference>
<dbReference type="STRING" id="571298.SAMN04488026_100563"/>